<keyword evidence="3" id="KW-1185">Reference proteome</keyword>
<dbReference type="EMBL" id="CAJPDR010000882">
    <property type="protein sequence ID" value="CAF9943077.1"/>
    <property type="molecule type" value="Genomic_DNA"/>
</dbReference>
<dbReference type="OrthoDB" id="4152607at2759"/>
<proteinExistence type="predicted"/>
<dbReference type="AlphaFoldDB" id="A0A8H3J9H3"/>
<organism evidence="2 3">
    <name type="scientific">Alectoria fallacina</name>
    <dbReference type="NCBI Taxonomy" id="1903189"/>
    <lineage>
        <taxon>Eukaryota</taxon>
        <taxon>Fungi</taxon>
        <taxon>Dikarya</taxon>
        <taxon>Ascomycota</taxon>
        <taxon>Pezizomycotina</taxon>
        <taxon>Lecanoromycetes</taxon>
        <taxon>OSLEUM clade</taxon>
        <taxon>Lecanoromycetidae</taxon>
        <taxon>Lecanorales</taxon>
        <taxon>Lecanorineae</taxon>
        <taxon>Parmeliaceae</taxon>
        <taxon>Alectoria</taxon>
    </lineage>
</organism>
<name>A0A8H3J9H3_9LECA</name>
<gene>
    <name evidence="2" type="ORF">ALECFALPRED_010548</name>
</gene>
<comment type="caution">
    <text evidence="2">The sequence shown here is derived from an EMBL/GenBank/DDBJ whole genome shotgun (WGS) entry which is preliminary data.</text>
</comment>
<accession>A0A8H3J9H3</accession>
<protein>
    <recommendedName>
        <fullName evidence="1">DUF7587 domain-containing protein</fullName>
    </recommendedName>
</protein>
<evidence type="ECO:0000313" key="2">
    <source>
        <dbReference type="EMBL" id="CAF9943077.1"/>
    </source>
</evidence>
<dbReference type="Pfam" id="PF24494">
    <property type="entry name" value="DUF7587"/>
    <property type="match status" value="1"/>
</dbReference>
<evidence type="ECO:0000313" key="3">
    <source>
        <dbReference type="Proteomes" id="UP000664203"/>
    </source>
</evidence>
<dbReference type="InterPro" id="IPR056009">
    <property type="entry name" value="DUF7587"/>
</dbReference>
<feature type="domain" description="DUF7587" evidence="1">
    <location>
        <begin position="16"/>
        <end position="143"/>
    </location>
</feature>
<sequence>MAAELKAELDAVEGFVPQYLYRTTSSTSNGRNSSRSFRPESPIYTNALSDIQRQHAKDMLEHHLLWHCRPNDQFISWTSSLLWALQHAIRKNFRGDTDVQICMLDTSKIETCSFFAASDLLRIYQVPDEDKLAHRYYEAEYLYHGGLFVHGCSSTVSLNVLREYGLFTLLPELDDLKFKPDLWKTVESLRITMVSALRPVAPIEGRIALQLASLFEKDFTMPLMVALLSLRRRAPNDAHFLRLVSDYTEPSRDFTWIIPQYRVNSAEAPELVNFAQLMNRAYVGMVKTKSRGLDETTELGSALDALSASFDEVDTTLKGIPQTALTPKVLFQWSAATQALRNAVYVNWKKESGNRWLQSEDSRPKPKPFPARLPSGRIINIFD</sequence>
<evidence type="ECO:0000259" key="1">
    <source>
        <dbReference type="Pfam" id="PF24494"/>
    </source>
</evidence>
<reference evidence="2" key="1">
    <citation type="submission" date="2021-03" db="EMBL/GenBank/DDBJ databases">
        <authorList>
            <person name="Tagirdzhanova G."/>
        </authorList>
    </citation>
    <scope>NUCLEOTIDE SEQUENCE</scope>
</reference>
<dbReference type="Proteomes" id="UP000664203">
    <property type="component" value="Unassembled WGS sequence"/>
</dbReference>